<comment type="caution">
    <text evidence="1">The sequence shown here is derived from an EMBL/GenBank/DDBJ whole genome shotgun (WGS) entry which is preliminary data.</text>
</comment>
<evidence type="ECO:0000313" key="1">
    <source>
        <dbReference type="EMBL" id="RTZ49490.1"/>
    </source>
</evidence>
<dbReference type="Proteomes" id="UP000276953">
    <property type="component" value="Unassembled WGS sequence"/>
</dbReference>
<evidence type="ECO:0000313" key="2">
    <source>
        <dbReference type="Proteomes" id="UP000276953"/>
    </source>
</evidence>
<name>A0A432DZ34_9FLAO</name>
<dbReference type="EMBL" id="RYFC01000001">
    <property type="protein sequence ID" value="RTZ49490.1"/>
    <property type="molecule type" value="Genomic_DNA"/>
</dbReference>
<organism evidence="1 2">
    <name type="scientific">Chryseobacterium arthrosphaerae</name>
    <dbReference type="NCBI Taxonomy" id="651561"/>
    <lineage>
        <taxon>Bacteria</taxon>
        <taxon>Pseudomonadati</taxon>
        <taxon>Bacteroidota</taxon>
        <taxon>Flavobacteriia</taxon>
        <taxon>Flavobacteriales</taxon>
        <taxon>Weeksellaceae</taxon>
        <taxon>Chryseobacterium group</taxon>
        <taxon>Chryseobacterium</taxon>
    </lineage>
</organism>
<proteinExistence type="predicted"/>
<sequence length="76" mass="8671">MGGSLNASYTNLFNKNINLSVWMEIANQNNGNTYANNTNVFHNISMTKIFPKTQMELSMQLRIFSKDLMPIIRLTA</sequence>
<dbReference type="AlphaFoldDB" id="A0A432DZ34"/>
<reference evidence="1 2" key="1">
    <citation type="submission" date="2018-12" db="EMBL/GenBank/DDBJ databases">
        <title>Draft Genome Sequence of Chryseobacterium arthrosphaerae strain ED882-96 Isolated from the Blood of a Patient with Liver Cirrhosis in Taiwan.</title>
        <authorList>
            <person name="Lin J.-N."/>
            <person name="Lai C.-H."/>
            <person name="Yang C.-H."/>
            <person name="Huang Y.-H."/>
        </authorList>
    </citation>
    <scope>NUCLEOTIDE SEQUENCE [LARGE SCALE GENOMIC DNA]</scope>
    <source>
        <strain evidence="1 2">ED882-96</strain>
    </source>
</reference>
<evidence type="ECO:0008006" key="3">
    <source>
        <dbReference type="Google" id="ProtNLM"/>
    </source>
</evidence>
<protein>
    <recommendedName>
        <fullName evidence="3">Outer membrane protein beta-barrel domain-containing protein</fullName>
    </recommendedName>
</protein>
<gene>
    <name evidence="1" type="ORF">EJ377_02760</name>
</gene>
<accession>A0A432DZ34</accession>